<dbReference type="EC" id="5.6.2.4" evidence="9"/>
<evidence type="ECO:0000256" key="10">
    <source>
        <dbReference type="ARBA" id="ARBA00048988"/>
    </source>
</evidence>
<dbReference type="PROSITE" id="PS51217">
    <property type="entry name" value="UVRD_HELICASE_CTER"/>
    <property type="match status" value="1"/>
</dbReference>
<dbReference type="GO" id="GO:0016887">
    <property type="term" value="F:ATP hydrolysis activity"/>
    <property type="evidence" value="ECO:0007669"/>
    <property type="project" value="RHEA"/>
</dbReference>
<dbReference type="GO" id="GO:0003677">
    <property type="term" value="F:DNA binding"/>
    <property type="evidence" value="ECO:0007669"/>
    <property type="project" value="UniProtKB-KW"/>
</dbReference>
<keyword evidence="2 11" id="KW-0547">Nucleotide-binding</keyword>
<accession>W6AFI9</accession>
<dbReference type="PATRIC" id="fig|1276246.3.peg.112"/>
<reference evidence="14 15" key="1">
    <citation type="journal article" date="2014" name="Genome Biol. Evol.">
        <title>Molecular evolution of the substrate utilization strategies and putative virulence factors in mosquito-associated Spiroplasma species.</title>
        <authorList>
            <person name="Chang T.H."/>
            <person name="Lo W.S."/>
            <person name="Ku C."/>
            <person name="Chen L.L."/>
            <person name="Kuo C.H."/>
        </authorList>
    </citation>
    <scope>NUCLEOTIDE SEQUENCE [LARGE SCALE GENOMIC DNA]</scope>
    <source>
        <strain evidence="14">AES-1</strain>
    </source>
</reference>
<dbReference type="Gene3D" id="3.40.50.300">
    <property type="entry name" value="P-loop containing nucleotide triphosphate hydrolases"/>
    <property type="match status" value="2"/>
</dbReference>
<keyword evidence="5 11" id="KW-0067">ATP-binding</keyword>
<evidence type="ECO:0000256" key="6">
    <source>
        <dbReference type="ARBA" id="ARBA00023125"/>
    </source>
</evidence>
<dbReference type="GO" id="GO:0005524">
    <property type="term" value="F:ATP binding"/>
    <property type="evidence" value="ECO:0007669"/>
    <property type="project" value="UniProtKB-UniRule"/>
</dbReference>
<dbReference type="Proteomes" id="UP000019267">
    <property type="component" value="Chromosome"/>
</dbReference>
<evidence type="ECO:0000256" key="2">
    <source>
        <dbReference type="ARBA" id="ARBA00022741"/>
    </source>
</evidence>
<dbReference type="PROSITE" id="PS51198">
    <property type="entry name" value="UVRD_HELICASE_ATP_BIND"/>
    <property type="match status" value="1"/>
</dbReference>
<sequence>MNELLKSLNDPQLDSVITTDVPLRIIAGAGSGKTRVITTKIAYLIEKENLNPYKILAVTFTNKAANEMKERVRKITQDNFRTPYIMTFHSFCVRVLREDFEYVGLPKEFTIIDTSDQTKIVRKILKDLDMNDSKSKPEKKILAKISNWKSSFTTWQEAYDESLNHLYKSYAKVYRKYNEFLEEKGYVDFDDLILKVHTLFKTNIEIRSKWANRFDYILVDEFQDTNYTQFDLIKWLTSGRNCLTVVGDPDQTIYSWRGAKVNIILNFEKEFKNARTVMLKQNYRSTKPILDLANDLIDNNKNREKKDIFTEKHEGEKVSIKEANSKNFEAKYVSKKIKELVESKQYNYSDIFVLYRTNAWSFEFEKEFANNKVPFQMVGGFQFRDRKVIKDTTALLRAIVVKDDLSFDRIFGFIPKVGAVTSEKLFNLAHENNLNMFDLLVNHLDLVKTITKNLNDLSYALSYAAKMFEENKNLIDICQTLIKTTGYQDRLDLKDKEDVESLQNLEAYYDQMKQFDLDYDSEPQTLKRLVKFLQEESLGDAEQEIQVPNKVTLLTIHAAKGLENKIVFITGVNKDVFPSRMSFSSIESLEEERRAFYVAITRAQELLYISYVSGEYSYISGGSLSPSKFIGELDPNLYEIEKNIFFHSPTEMSSQKYDSGVIHTKPEKLDAGVKVGDAIEHMMFGEGIVTKVLDKFISVSFKKAAYGTKTLPINTTAWTKKDY</sequence>
<dbReference type="Gene3D" id="1.10.10.160">
    <property type="match status" value="1"/>
</dbReference>
<feature type="domain" description="UvrD-like helicase C-terminal" evidence="13">
    <location>
        <begin position="287"/>
        <end position="561"/>
    </location>
</feature>
<evidence type="ECO:0000313" key="15">
    <source>
        <dbReference type="Proteomes" id="UP000019267"/>
    </source>
</evidence>
<comment type="similarity">
    <text evidence="1">Belongs to the helicase family. UvrD subfamily.</text>
</comment>
<dbReference type="OrthoDB" id="9810135at2"/>
<keyword evidence="3 11" id="KW-0378">Hydrolase</keyword>
<dbReference type="Pfam" id="PF00580">
    <property type="entry name" value="UvrD-helicase"/>
    <property type="match status" value="1"/>
</dbReference>
<dbReference type="InterPro" id="IPR013986">
    <property type="entry name" value="DExx_box_DNA_helicase_dom_sf"/>
</dbReference>
<evidence type="ECO:0000256" key="3">
    <source>
        <dbReference type="ARBA" id="ARBA00022801"/>
    </source>
</evidence>
<dbReference type="GO" id="GO:0005829">
    <property type="term" value="C:cytosol"/>
    <property type="evidence" value="ECO:0007669"/>
    <property type="project" value="TreeGrafter"/>
</dbReference>
<organism evidence="14 15">
    <name type="scientific">Spiroplasma culicicola AES-1</name>
    <dbReference type="NCBI Taxonomy" id="1276246"/>
    <lineage>
        <taxon>Bacteria</taxon>
        <taxon>Bacillati</taxon>
        <taxon>Mycoplasmatota</taxon>
        <taxon>Mollicutes</taxon>
        <taxon>Entomoplasmatales</taxon>
        <taxon>Spiroplasmataceae</taxon>
        <taxon>Spiroplasma</taxon>
    </lineage>
</organism>
<feature type="binding site" evidence="11">
    <location>
        <begin position="27"/>
        <end position="34"/>
    </location>
    <ligand>
        <name>ATP</name>
        <dbReference type="ChEBI" id="CHEBI:30616"/>
    </ligand>
</feature>
<evidence type="ECO:0000313" key="14">
    <source>
        <dbReference type="EMBL" id="AHI52454.1"/>
    </source>
</evidence>
<dbReference type="GO" id="GO:0043138">
    <property type="term" value="F:3'-5' DNA helicase activity"/>
    <property type="evidence" value="ECO:0007669"/>
    <property type="project" value="UniProtKB-EC"/>
</dbReference>
<dbReference type="eggNOG" id="COG0210">
    <property type="taxonomic scope" value="Bacteria"/>
</dbReference>
<protein>
    <recommendedName>
        <fullName evidence="9">DNA 3'-5' helicase</fullName>
        <ecNumber evidence="9">5.6.2.4</ecNumber>
    </recommendedName>
</protein>
<evidence type="ECO:0000259" key="13">
    <source>
        <dbReference type="PROSITE" id="PS51217"/>
    </source>
</evidence>
<dbReference type="InterPro" id="IPR014017">
    <property type="entry name" value="DNA_helicase_UvrD-like_C"/>
</dbReference>
<comment type="catalytic activity">
    <reaction evidence="10">
        <text>ATP + H2O = ADP + phosphate + H(+)</text>
        <dbReference type="Rhea" id="RHEA:13065"/>
        <dbReference type="ChEBI" id="CHEBI:15377"/>
        <dbReference type="ChEBI" id="CHEBI:15378"/>
        <dbReference type="ChEBI" id="CHEBI:30616"/>
        <dbReference type="ChEBI" id="CHEBI:43474"/>
        <dbReference type="ChEBI" id="CHEBI:456216"/>
        <dbReference type="EC" id="5.6.2.4"/>
    </reaction>
</comment>
<dbReference type="GO" id="GO:0000725">
    <property type="term" value="P:recombinational repair"/>
    <property type="evidence" value="ECO:0007669"/>
    <property type="project" value="TreeGrafter"/>
</dbReference>
<evidence type="ECO:0000256" key="1">
    <source>
        <dbReference type="ARBA" id="ARBA00009922"/>
    </source>
</evidence>
<dbReference type="GO" id="GO:0033202">
    <property type="term" value="C:DNA helicase complex"/>
    <property type="evidence" value="ECO:0007669"/>
    <property type="project" value="TreeGrafter"/>
</dbReference>
<evidence type="ECO:0000256" key="8">
    <source>
        <dbReference type="ARBA" id="ARBA00034617"/>
    </source>
</evidence>
<evidence type="ECO:0000256" key="4">
    <source>
        <dbReference type="ARBA" id="ARBA00022806"/>
    </source>
</evidence>
<dbReference type="SUPFAM" id="SSF52540">
    <property type="entry name" value="P-loop containing nucleoside triphosphate hydrolases"/>
    <property type="match status" value="1"/>
</dbReference>
<dbReference type="HOGENOM" id="CLU_004585_5_2_14"/>
<dbReference type="CDD" id="cd17932">
    <property type="entry name" value="DEXQc_UvrD"/>
    <property type="match status" value="1"/>
</dbReference>
<dbReference type="AlphaFoldDB" id="W6AFI9"/>
<dbReference type="CDD" id="cd18807">
    <property type="entry name" value="SF1_C_UvrD"/>
    <property type="match status" value="1"/>
</dbReference>
<evidence type="ECO:0000256" key="5">
    <source>
        <dbReference type="ARBA" id="ARBA00022840"/>
    </source>
</evidence>
<keyword evidence="6" id="KW-0238">DNA-binding</keyword>
<dbReference type="InterPro" id="IPR027417">
    <property type="entry name" value="P-loop_NTPase"/>
</dbReference>
<dbReference type="PANTHER" id="PTHR11070">
    <property type="entry name" value="UVRD / RECB / PCRA DNA HELICASE FAMILY MEMBER"/>
    <property type="match status" value="1"/>
</dbReference>
<dbReference type="STRING" id="1276246.SCULI_v1c01130"/>
<dbReference type="PANTHER" id="PTHR11070:SF2">
    <property type="entry name" value="ATP-DEPENDENT DNA HELICASE SRS2"/>
    <property type="match status" value="1"/>
</dbReference>
<gene>
    <name evidence="14" type="primary">pcrA</name>
    <name evidence="14" type="ORF">SCULI_v1c01130</name>
</gene>
<keyword evidence="7" id="KW-0413">Isomerase</keyword>
<keyword evidence="4 11" id="KW-0347">Helicase</keyword>
<dbReference type="KEGG" id="scq:SCULI_v1c01130"/>
<dbReference type="InterPro" id="IPR014016">
    <property type="entry name" value="UvrD-like_ATP-bd"/>
</dbReference>
<dbReference type="Pfam" id="PF13361">
    <property type="entry name" value="UvrD_C"/>
    <property type="match status" value="1"/>
</dbReference>
<feature type="domain" description="UvrD-like helicase ATP-binding" evidence="12">
    <location>
        <begin position="6"/>
        <end position="286"/>
    </location>
</feature>
<dbReference type="Gene3D" id="1.10.486.10">
    <property type="entry name" value="PCRA, domain 4"/>
    <property type="match status" value="1"/>
</dbReference>
<evidence type="ECO:0000256" key="9">
    <source>
        <dbReference type="ARBA" id="ARBA00034808"/>
    </source>
</evidence>
<dbReference type="InterPro" id="IPR000212">
    <property type="entry name" value="DNA_helicase_UvrD/REP"/>
</dbReference>
<evidence type="ECO:0000256" key="7">
    <source>
        <dbReference type="ARBA" id="ARBA00023235"/>
    </source>
</evidence>
<dbReference type="RefSeq" id="WP_025362700.1">
    <property type="nucleotide sequence ID" value="NZ_CP006681.1"/>
</dbReference>
<name>W6AFI9_9MOLU</name>
<proteinExistence type="inferred from homology"/>
<evidence type="ECO:0000259" key="12">
    <source>
        <dbReference type="PROSITE" id="PS51198"/>
    </source>
</evidence>
<evidence type="ECO:0000256" key="11">
    <source>
        <dbReference type="PROSITE-ProRule" id="PRU00560"/>
    </source>
</evidence>
<keyword evidence="15" id="KW-1185">Reference proteome</keyword>
<dbReference type="EMBL" id="CP006681">
    <property type="protein sequence ID" value="AHI52454.1"/>
    <property type="molecule type" value="Genomic_DNA"/>
</dbReference>
<comment type="catalytic activity">
    <reaction evidence="8">
        <text>Couples ATP hydrolysis with the unwinding of duplex DNA by translocating in the 3'-5' direction.</text>
        <dbReference type="EC" id="5.6.2.4"/>
    </reaction>
</comment>